<dbReference type="NCBIfam" id="TIGR01955">
    <property type="entry name" value="RfaH"/>
    <property type="match status" value="1"/>
</dbReference>
<dbReference type="AlphaFoldDB" id="A0A7Y0DUT1"/>
<evidence type="ECO:0000256" key="2">
    <source>
        <dbReference type="ARBA" id="ARBA00023015"/>
    </source>
</evidence>
<dbReference type="Pfam" id="PF02357">
    <property type="entry name" value="NusG"/>
    <property type="match status" value="1"/>
</dbReference>
<dbReference type="PANTHER" id="PTHR30265:SF7">
    <property type="entry name" value="TRANSCRIPTION ANTITERMINATION PROTEIN RFAH"/>
    <property type="match status" value="1"/>
</dbReference>
<keyword evidence="1" id="KW-0889">Transcription antitermination</keyword>
<dbReference type="PANTHER" id="PTHR30265">
    <property type="entry name" value="RHO-INTERACTING TRANSCRIPTION TERMINATION FACTOR NUSG"/>
    <property type="match status" value="1"/>
</dbReference>
<feature type="domain" description="NusG-like N-terminal" evidence="4">
    <location>
        <begin position="1"/>
        <end position="100"/>
    </location>
</feature>
<keyword evidence="2" id="KW-0805">Transcription regulation</keyword>
<evidence type="ECO:0000259" key="4">
    <source>
        <dbReference type="SMART" id="SM00738"/>
    </source>
</evidence>
<dbReference type="InterPro" id="IPR043425">
    <property type="entry name" value="NusG-like"/>
</dbReference>
<dbReference type="GO" id="GO:0031564">
    <property type="term" value="P:transcription antitermination"/>
    <property type="evidence" value="ECO:0007669"/>
    <property type="project" value="UniProtKB-KW"/>
</dbReference>
<evidence type="ECO:0000256" key="3">
    <source>
        <dbReference type="ARBA" id="ARBA00023163"/>
    </source>
</evidence>
<protein>
    <submittedName>
        <fullName evidence="5">Transcription/translation regulatory transformer protein RfaH</fullName>
    </submittedName>
</protein>
<dbReference type="Proteomes" id="UP000570493">
    <property type="component" value="Unassembled WGS sequence"/>
</dbReference>
<evidence type="ECO:0000313" key="5">
    <source>
        <dbReference type="EMBL" id="NMM42032.1"/>
    </source>
</evidence>
<dbReference type="InterPro" id="IPR036735">
    <property type="entry name" value="NGN_dom_sf"/>
</dbReference>
<gene>
    <name evidence="5" type="primary">rfaH</name>
    <name evidence="5" type="ORF">HHO47_14700</name>
</gene>
<dbReference type="GO" id="GO:0006354">
    <property type="term" value="P:DNA-templated transcription elongation"/>
    <property type="evidence" value="ECO:0007669"/>
    <property type="project" value="InterPro"/>
</dbReference>
<keyword evidence="3" id="KW-0804">Transcription</keyword>
<dbReference type="Gene3D" id="3.30.70.940">
    <property type="entry name" value="NusG, N-terminal domain"/>
    <property type="match status" value="1"/>
</dbReference>
<name>A0A7Y0DUT1_9GAMM</name>
<proteinExistence type="predicted"/>
<dbReference type="InterPro" id="IPR010215">
    <property type="entry name" value="Transcription_antiterm_RfaH"/>
</dbReference>
<dbReference type="NCBIfam" id="NF006534">
    <property type="entry name" value="PRK09014.1"/>
    <property type="match status" value="1"/>
</dbReference>
<dbReference type="EMBL" id="JABBMT010000027">
    <property type="protein sequence ID" value="NMM42032.1"/>
    <property type="molecule type" value="Genomic_DNA"/>
</dbReference>
<keyword evidence="6" id="KW-1185">Reference proteome</keyword>
<sequence>MDSWYLLFCKSRQEARAQVNLQNQGIEAFFPQLQKQQLIKGRRTFKQSAVFPSYLFVRLNPHTGNFAAVKNTCGISSFVSYGASYQLVPEQLIKELKNLELAQDSNNLPQPGDLVCLNNGSFKDVQAIFKESDGDMRSILLVNLLNKQIEMSVDNRELKRVS</sequence>
<comment type="caution">
    <text evidence="5">The sequence shown here is derived from an EMBL/GenBank/DDBJ whole genome shotgun (WGS) entry which is preliminary data.</text>
</comment>
<accession>A0A7Y0DUT1</accession>
<dbReference type="InterPro" id="IPR006645">
    <property type="entry name" value="NGN-like_dom"/>
</dbReference>
<dbReference type="RefSeq" id="WP_169020975.1">
    <property type="nucleotide sequence ID" value="NZ_JABBMT010000027.1"/>
</dbReference>
<dbReference type="SMART" id="SM00738">
    <property type="entry name" value="NGN"/>
    <property type="match status" value="1"/>
</dbReference>
<dbReference type="CDD" id="cd09892">
    <property type="entry name" value="NGN_SP_RfaH"/>
    <property type="match status" value="1"/>
</dbReference>
<evidence type="ECO:0000256" key="1">
    <source>
        <dbReference type="ARBA" id="ARBA00022814"/>
    </source>
</evidence>
<dbReference type="SUPFAM" id="SSF82679">
    <property type="entry name" value="N-utilization substance G protein NusG, N-terminal domain"/>
    <property type="match status" value="1"/>
</dbReference>
<dbReference type="GO" id="GO:0005829">
    <property type="term" value="C:cytosol"/>
    <property type="evidence" value="ECO:0007669"/>
    <property type="project" value="TreeGrafter"/>
</dbReference>
<organism evidence="5 6">
    <name type="scientific">Pseudoalteromonas arctica</name>
    <dbReference type="NCBI Taxonomy" id="394751"/>
    <lineage>
        <taxon>Bacteria</taxon>
        <taxon>Pseudomonadati</taxon>
        <taxon>Pseudomonadota</taxon>
        <taxon>Gammaproteobacteria</taxon>
        <taxon>Alteromonadales</taxon>
        <taxon>Pseudoalteromonadaceae</taxon>
        <taxon>Pseudoalteromonas</taxon>
    </lineage>
</organism>
<evidence type="ECO:0000313" key="6">
    <source>
        <dbReference type="Proteomes" id="UP000570493"/>
    </source>
</evidence>
<reference evidence="5" key="1">
    <citation type="submission" date="2020-04" db="EMBL/GenBank/DDBJ databases">
        <title>Genome Sequencing for Pseudoaltermonas arctica.</title>
        <authorList>
            <person name="Elkins N.S."/>
        </authorList>
    </citation>
    <scope>NUCLEOTIDE SEQUENCE [LARGE SCALE GENOMIC DNA]</scope>
    <source>
        <strain evidence="5">NEC-BIFX-2020_0012</strain>
    </source>
</reference>